<keyword evidence="3" id="KW-1185">Reference proteome</keyword>
<evidence type="ECO:0008006" key="4">
    <source>
        <dbReference type="Google" id="ProtNLM"/>
    </source>
</evidence>
<evidence type="ECO:0000256" key="1">
    <source>
        <dbReference type="SAM" id="Coils"/>
    </source>
</evidence>
<sequence>MTQPTEHLVALARPVRHEANNLLAAIAGTADLMLRAAGTDKEKARAERVQEAANRLEALLRAYLALAAPPAEGTDPRKAIEMLRPVLALLLGPGRVAEIAVADNLPRLTATPAELQSAAMDVAREAAAQAPKGGGLRLALDAAPGGATLYATPTPHGPLPEPRFFPAA</sequence>
<dbReference type="Proteomes" id="UP000680815">
    <property type="component" value="Unassembled WGS sequence"/>
</dbReference>
<protein>
    <recommendedName>
        <fullName evidence="4">Signal transduction histidine kinase dimerisation/phosphoacceptor domain-containing protein</fullName>
    </recommendedName>
</protein>
<gene>
    <name evidence="2" type="ORF">J5Y09_09615</name>
</gene>
<dbReference type="Gene3D" id="1.10.287.130">
    <property type="match status" value="1"/>
</dbReference>
<dbReference type="EMBL" id="JAGIYZ010000007">
    <property type="protein sequence ID" value="MBP0464168.1"/>
    <property type="molecule type" value="Genomic_DNA"/>
</dbReference>
<name>A0ABS4AS43_9PROT</name>
<organism evidence="2 3">
    <name type="scientific">Roseomonas nitratireducens</name>
    <dbReference type="NCBI Taxonomy" id="2820810"/>
    <lineage>
        <taxon>Bacteria</taxon>
        <taxon>Pseudomonadati</taxon>
        <taxon>Pseudomonadota</taxon>
        <taxon>Alphaproteobacteria</taxon>
        <taxon>Acetobacterales</taxon>
        <taxon>Roseomonadaceae</taxon>
        <taxon>Roseomonas</taxon>
    </lineage>
</organism>
<accession>A0ABS4AS43</accession>
<comment type="caution">
    <text evidence="2">The sequence shown here is derived from an EMBL/GenBank/DDBJ whole genome shotgun (WGS) entry which is preliminary data.</text>
</comment>
<evidence type="ECO:0000313" key="2">
    <source>
        <dbReference type="EMBL" id="MBP0464168.1"/>
    </source>
</evidence>
<keyword evidence="1" id="KW-0175">Coiled coil</keyword>
<feature type="coiled-coil region" evidence="1">
    <location>
        <begin position="39"/>
        <end position="66"/>
    </location>
</feature>
<proteinExistence type="predicted"/>
<reference evidence="2 3" key="1">
    <citation type="submission" date="2021-03" db="EMBL/GenBank/DDBJ databases">
        <authorList>
            <person name="So Y."/>
        </authorList>
    </citation>
    <scope>NUCLEOTIDE SEQUENCE [LARGE SCALE GENOMIC DNA]</scope>
    <source>
        <strain evidence="2 3">PWR1</strain>
    </source>
</reference>
<dbReference type="RefSeq" id="WP_209351538.1">
    <property type="nucleotide sequence ID" value="NZ_JAGIYZ010000007.1"/>
</dbReference>
<evidence type="ECO:0000313" key="3">
    <source>
        <dbReference type="Proteomes" id="UP000680815"/>
    </source>
</evidence>